<name>A0A8E8H0X8_NPVBM</name>
<organismHost>
    <name type="scientific">Bombyx mori</name>
    <name type="common">Silk moth</name>
    <dbReference type="NCBI Taxonomy" id="7091"/>
</organismHost>
<reference evidence="3" key="1">
    <citation type="journal article" date="2021" name="Viruses">
        <title>Patterns in Genotype Composition of Indian Isolates of the Bombyx mori Nucleopolyhedrovirus and Bombyx mori Bidensovirus.</title>
        <authorList>
            <person name="Gani M."/>
            <person name="Senger S."/>
            <person name="Lokanath S."/>
            <person name="Saini P."/>
            <person name="Bali K."/>
            <person name="Gupta R."/>
            <person name="Sivaprasad V."/>
            <person name="Jehle J.A."/>
            <person name="Wennmann J.T."/>
        </authorList>
    </citation>
    <scope>NUCLEOTIDE SEQUENCE</scope>
    <source>
        <strain evidence="3">Mysore BmNPV-My</strain>
    </source>
</reference>
<keyword evidence="2" id="KW-0812">Transmembrane</keyword>
<feature type="compositionally biased region" description="Pro residues" evidence="1">
    <location>
        <begin position="386"/>
        <end position="429"/>
    </location>
</feature>
<feature type="transmembrane region" description="Helical" evidence="2">
    <location>
        <begin position="12"/>
        <end position="33"/>
    </location>
</feature>
<accession>A0A8E8H0X8</accession>
<feature type="transmembrane region" description="Helical" evidence="2">
    <location>
        <begin position="98"/>
        <end position="125"/>
    </location>
</feature>
<gene>
    <name evidence="3" type="primary">arif-1</name>
</gene>
<dbReference type="EMBL" id="MW842985">
    <property type="protein sequence ID" value="QWC64772.1"/>
    <property type="molecule type" value="Genomic_DNA"/>
</dbReference>
<dbReference type="Pfam" id="PF06770">
    <property type="entry name" value="Arif-1"/>
    <property type="match status" value="1"/>
</dbReference>
<feature type="region of interest" description="Disordered" evidence="1">
    <location>
        <begin position="378"/>
        <end position="430"/>
    </location>
</feature>
<sequence>MLNKTTAVLQFGLNASLLLAYLIVFVLSIMGVVDNRYAFLLEIEGKRSVINLSIPIMLSFGMWILFYTFYFIWKIVVWTKNRIGSSNTNVNFNAEKNFYVAITCIMVNVITGLCWMLFAAFQIYVFKNGHLPALDVLYRHYDLESVCWNSIVYLEIDYENVETLSQNCVYENLYKKCIMCRAIVRDHEPTVFNQNYSVIIMGVLTILAVQCWNLYVQLKEMRRNIYIKRRAEAEKASYDHYCDIDYCLEEERESNSKLLEVVSEGRNSSSAAAVTHPPFTPSTTTTVSVSETLSSFIALSDLTSQPSPSPHPSSPFGNHNEFYFGGNTYSVPKPVYNVPKKVLCTTPDGCTMCQPPLPDEEIISRRTPTFSPKLLRKSKELSPVKPVKPPTPPVPTAPVKPPTPPVPTAHVPTPPVKTHTPPVPTPPPMCFSEELQRKFKERKLSVYD</sequence>
<keyword evidence="2" id="KW-0472">Membrane</keyword>
<protein>
    <submittedName>
        <fullName evidence="3">Arif-1</fullName>
    </submittedName>
</protein>
<evidence type="ECO:0000313" key="3">
    <source>
        <dbReference type="EMBL" id="QWC64772.1"/>
    </source>
</evidence>
<feature type="transmembrane region" description="Helical" evidence="2">
    <location>
        <begin position="196"/>
        <end position="216"/>
    </location>
</feature>
<organism evidence="3">
    <name type="scientific">Bombyx mori nuclear polyhedrosis virus</name>
    <name type="common">BmNPV</name>
    <dbReference type="NCBI Taxonomy" id="271108"/>
    <lineage>
        <taxon>Viruses</taxon>
        <taxon>Viruses incertae sedis</taxon>
        <taxon>Naldaviricetes</taxon>
        <taxon>Lefavirales</taxon>
        <taxon>Baculoviridae</taxon>
        <taxon>Alphabaculovirus</taxon>
        <taxon>Alphabaculovirus bomori</taxon>
    </lineage>
</organism>
<evidence type="ECO:0000256" key="1">
    <source>
        <dbReference type="SAM" id="MobiDB-lite"/>
    </source>
</evidence>
<proteinExistence type="predicted"/>
<keyword evidence="2" id="KW-1133">Transmembrane helix</keyword>
<dbReference type="InterPro" id="IPR010639">
    <property type="entry name" value="Actin-rearrang-inducing_fac"/>
</dbReference>
<evidence type="ECO:0000256" key="2">
    <source>
        <dbReference type="SAM" id="Phobius"/>
    </source>
</evidence>
<feature type="transmembrane region" description="Helical" evidence="2">
    <location>
        <begin position="53"/>
        <end position="77"/>
    </location>
</feature>